<accession>A0A2G9TGX1</accession>
<sequence>MFAVCQVTKVLTGTILKNLTGCEEIDGFIDIQDSKMRSIVDGYTRDDLNILRSVRMISEYFQMATQTVSPRNLSFLENLEFIEGRSLVTHPNSLIKSIPASITITPPKGAFHATPSVSHAQ</sequence>
<organism evidence="2 3">
    <name type="scientific">Teladorsagia circumcincta</name>
    <name type="common">Brown stomach worm</name>
    <name type="synonym">Ostertagia circumcincta</name>
    <dbReference type="NCBI Taxonomy" id="45464"/>
    <lineage>
        <taxon>Eukaryota</taxon>
        <taxon>Metazoa</taxon>
        <taxon>Ecdysozoa</taxon>
        <taxon>Nematoda</taxon>
        <taxon>Chromadorea</taxon>
        <taxon>Rhabditida</taxon>
        <taxon>Rhabditina</taxon>
        <taxon>Rhabditomorpha</taxon>
        <taxon>Strongyloidea</taxon>
        <taxon>Trichostrongylidae</taxon>
        <taxon>Teladorsagia</taxon>
    </lineage>
</organism>
<dbReference type="InterPro" id="IPR000494">
    <property type="entry name" value="Rcpt_L-dom"/>
</dbReference>
<dbReference type="Proteomes" id="UP000230423">
    <property type="component" value="Unassembled WGS sequence"/>
</dbReference>
<evidence type="ECO:0000313" key="2">
    <source>
        <dbReference type="EMBL" id="PIO57224.1"/>
    </source>
</evidence>
<keyword evidence="3" id="KW-1185">Reference proteome</keyword>
<dbReference type="Gene3D" id="3.80.20.20">
    <property type="entry name" value="Receptor L-domain"/>
    <property type="match status" value="1"/>
</dbReference>
<dbReference type="InterPro" id="IPR036941">
    <property type="entry name" value="Rcpt_L-dom_sf"/>
</dbReference>
<feature type="non-terminal residue" evidence="2">
    <location>
        <position position="121"/>
    </location>
</feature>
<name>A0A2G9TGX1_TELCI</name>
<dbReference type="SUPFAM" id="SSF52058">
    <property type="entry name" value="L domain-like"/>
    <property type="match status" value="1"/>
</dbReference>
<dbReference type="Pfam" id="PF01030">
    <property type="entry name" value="Recep_L_domain"/>
    <property type="match status" value="1"/>
</dbReference>
<proteinExistence type="predicted"/>
<protein>
    <recommendedName>
        <fullName evidence="1">Receptor L-domain domain-containing protein</fullName>
    </recommendedName>
</protein>
<feature type="domain" description="Receptor L-domain" evidence="1">
    <location>
        <begin position="21"/>
        <end position="91"/>
    </location>
</feature>
<dbReference type="EMBL" id="KZ366888">
    <property type="protein sequence ID" value="PIO57224.1"/>
    <property type="molecule type" value="Genomic_DNA"/>
</dbReference>
<evidence type="ECO:0000259" key="1">
    <source>
        <dbReference type="Pfam" id="PF01030"/>
    </source>
</evidence>
<reference evidence="2 3" key="1">
    <citation type="submission" date="2015-09" db="EMBL/GenBank/DDBJ databases">
        <title>Draft genome of the parasitic nematode Teladorsagia circumcincta isolate WARC Sus (inbred).</title>
        <authorList>
            <person name="Mitreva M."/>
        </authorList>
    </citation>
    <scope>NUCLEOTIDE SEQUENCE [LARGE SCALE GENOMIC DNA]</scope>
    <source>
        <strain evidence="2 3">S</strain>
    </source>
</reference>
<evidence type="ECO:0000313" key="3">
    <source>
        <dbReference type="Proteomes" id="UP000230423"/>
    </source>
</evidence>
<dbReference type="AlphaFoldDB" id="A0A2G9TGX1"/>
<gene>
    <name evidence="2" type="ORF">TELCIR_21372</name>
</gene>
<dbReference type="OrthoDB" id="6219513at2759"/>